<reference evidence="3" key="2">
    <citation type="journal article" date="2010" name="Genome Res.">
        <title>Population genomic sequencing of Coccidioides fungi reveals recent hybridization and transposon control.</title>
        <authorList>
            <person name="Neafsey D.E."/>
            <person name="Barker B.M."/>
            <person name="Sharpton T.J."/>
            <person name="Stajich J.E."/>
            <person name="Park D.J."/>
            <person name="Whiston E."/>
            <person name="Hung C.-Y."/>
            <person name="McMahan C."/>
            <person name="White J."/>
            <person name="Sykes S."/>
            <person name="Heiman D."/>
            <person name="Young S."/>
            <person name="Zeng Q."/>
            <person name="Abouelleil A."/>
            <person name="Aftuck L."/>
            <person name="Bessette D."/>
            <person name="Brown A."/>
            <person name="FitzGerald M."/>
            <person name="Lui A."/>
            <person name="Macdonald J.P."/>
            <person name="Priest M."/>
            <person name="Orbach M.J."/>
            <person name="Galgiani J.N."/>
            <person name="Kirkland T.N."/>
            <person name="Cole G.T."/>
            <person name="Birren B.W."/>
            <person name="Henn M.R."/>
            <person name="Taylor J.W."/>
            <person name="Rounsley S.D."/>
        </authorList>
    </citation>
    <scope>GENOME REANNOTATION</scope>
    <source>
        <strain evidence="3">RS</strain>
    </source>
</reference>
<dbReference type="Proteomes" id="UP000001261">
    <property type="component" value="Unassembled WGS sequence"/>
</dbReference>
<dbReference type="KEGG" id="cim:CIMG_12129"/>
<proteinExistence type="predicted"/>
<keyword evidence="3" id="KW-1185">Reference proteome</keyword>
<evidence type="ECO:0000313" key="2">
    <source>
        <dbReference type="EMBL" id="KJF60805.1"/>
    </source>
</evidence>
<dbReference type="AlphaFoldDB" id="A0A0D8JTY4"/>
<evidence type="ECO:0000313" key="3">
    <source>
        <dbReference type="Proteomes" id="UP000001261"/>
    </source>
</evidence>
<gene>
    <name evidence="2" type="ORF">CIMG_12129</name>
</gene>
<accession>A0A0D8JTY4</accession>
<dbReference type="InParanoid" id="A0A0D8JTY4"/>
<organism evidence="2 3">
    <name type="scientific">Coccidioides immitis (strain RS)</name>
    <name type="common">Valley fever fungus</name>
    <dbReference type="NCBI Taxonomy" id="246410"/>
    <lineage>
        <taxon>Eukaryota</taxon>
        <taxon>Fungi</taxon>
        <taxon>Dikarya</taxon>
        <taxon>Ascomycota</taxon>
        <taxon>Pezizomycotina</taxon>
        <taxon>Eurotiomycetes</taxon>
        <taxon>Eurotiomycetidae</taxon>
        <taxon>Onygenales</taxon>
        <taxon>Onygenaceae</taxon>
        <taxon>Coccidioides</taxon>
    </lineage>
</organism>
<feature type="compositionally biased region" description="Polar residues" evidence="1">
    <location>
        <begin position="126"/>
        <end position="137"/>
    </location>
</feature>
<name>A0A0D8JTY4_COCIM</name>
<reference evidence="3" key="1">
    <citation type="journal article" date="2009" name="Genome Res.">
        <title>Comparative genomic analyses of the human fungal pathogens Coccidioides and their relatives.</title>
        <authorList>
            <person name="Sharpton T.J."/>
            <person name="Stajich J.E."/>
            <person name="Rounsley S.D."/>
            <person name="Gardner M.J."/>
            <person name="Wortman J.R."/>
            <person name="Jordar V.S."/>
            <person name="Maiti R."/>
            <person name="Kodira C.D."/>
            <person name="Neafsey D.E."/>
            <person name="Zeng Q."/>
            <person name="Hung C.-Y."/>
            <person name="McMahan C."/>
            <person name="Muszewska A."/>
            <person name="Grynberg M."/>
            <person name="Mandel M.A."/>
            <person name="Kellner E.M."/>
            <person name="Barker B.M."/>
            <person name="Galgiani J.N."/>
            <person name="Orbach M.J."/>
            <person name="Kirkland T.N."/>
            <person name="Cole G.T."/>
            <person name="Henn M.R."/>
            <person name="Birren B.W."/>
            <person name="Taylor J.W."/>
        </authorList>
    </citation>
    <scope>NUCLEOTIDE SEQUENCE [LARGE SCALE GENOMIC DNA]</scope>
    <source>
        <strain evidence="3">RS</strain>
    </source>
</reference>
<feature type="region of interest" description="Disordered" evidence="1">
    <location>
        <begin position="126"/>
        <end position="150"/>
    </location>
</feature>
<dbReference type="EMBL" id="GG704913">
    <property type="protein sequence ID" value="KJF60805.1"/>
    <property type="molecule type" value="Genomic_DNA"/>
</dbReference>
<sequence length="150" mass="17348">MRVHPPSFMLTIMLQPMQDVSTHHSVQQMWWQQKCTLEDMLYSYSVDCYSQVHLVAAEYPLPYNTTGQGQKQVVKYFTIDFLPGQMPDCNCSSLQRMQNKQKALLDCKLQVAIPGGWQEERQSFSLNTNPDSTTFPLSQKELDNHYPPVN</sequence>
<dbReference type="VEuPathDB" id="FungiDB:CIMG_12129"/>
<dbReference type="GeneID" id="24164005"/>
<evidence type="ECO:0000256" key="1">
    <source>
        <dbReference type="SAM" id="MobiDB-lite"/>
    </source>
</evidence>
<dbReference type="RefSeq" id="XP_012213989.1">
    <property type="nucleotide sequence ID" value="XM_012358566.1"/>
</dbReference>
<protein>
    <submittedName>
        <fullName evidence="2">Uncharacterized protein</fullName>
    </submittedName>
</protein>